<dbReference type="EC" id="2.1.1.72" evidence="2"/>
<comment type="caution">
    <text evidence="8">The sequence shown here is derived from an EMBL/GenBank/DDBJ whole genome shotgun (WGS) entry which is preliminary data.</text>
</comment>
<dbReference type="InterPro" id="IPR050953">
    <property type="entry name" value="N4_N6_ade-DNA_methylase"/>
</dbReference>
<dbReference type="SUPFAM" id="SSF53335">
    <property type="entry name" value="S-adenosyl-L-methionine-dependent methyltransferases"/>
    <property type="match status" value="1"/>
</dbReference>
<dbReference type="GO" id="GO:0032259">
    <property type="term" value="P:methylation"/>
    <property type="evidence" value="ECO:0007669"/>
    <property type="project" value="UniProtKB-KW"/>
</dbReference>
<name>A0ABT7I3Z1_9BACT</name>
<evidence type="ECO:0000313" key="8">
    <source>
        <dbReference type="EMBL" id="MDL0146921.1"/>
    </source>
</evidence>
<reference evidence="8" key="2">
    <citation type="journal article" date="2023" name="Microorganisms">
        <title>Isolation and Genomic Characteristics of Cat-Borne Campylobacter felis sp. nov. and Sheep-Borne Campylobacter ovis sp. nov.</title>
        <authorList>
            <person name="Wang H."/>
            <person name="Li Y."/>
            <person name="Gu Y."/>
            <person name="Zhou G."/>
            <person name="Chen X."/>
            <person name="Zhang X."/>
            <person name="Shao Z."/>
            <person name="Zhang J."/>
            <person name="Zhang M."/>
        </authorList>
    </citation>
    <scope>NUCLEOTIDE SEQUENCE</scope>
    <source>
        <strain evidence="8">XJK33-1</strain>
    </source>
</reference>
<evidence type="ECO:0000256" key="5">
    <source>
        <dbReference type="ARBA" id="ARBA00047942"/>
    </source>
</evidence>
<protein>
    <recommendedName>
        <fullName evidence="2">site-specific DNA-methyltransferase (adenine-specific)</fullName>
        <ecNumber evidence="2">2.1.1.72</ecNumber>
    </recommendedName>
</protein>
<keyword evidence="3 8" id="KW-0489">Methyltransferase</keyword>
<dbReference type="PRINTS" id="PR00507">
    <property type="entry name" value="N12N6MTFRASE"/>
</dbReference>
<dbReference type="Proteomes" id="UP001176223">
    <property type="component" value="Unassembled WGS sequence"/>
</dbReference>
<sequence>MQVLEDYQKEIIEIYKTNDFGEHSFRTPLQNLLNALSPSVQNIKIIQEAPSKDEKGTARADFKVYKRIDPKNKLSYNALVGFVECKNINVDLKKELQSEQLRRYTQICPNILLTNYCQFILLSFGKVIKTCTLFDKDNLTLFKEDEKQVFLTLISDFFNENHANIKSKTELISALSTQSFYLSTALHSAYEEWQKQKNAKNQNFFKFFERIYSEFTQLAQMNFNEFDFCDLIAQSVVYGLFVSFVENENFDFSENEVQNFIAYLPKNFKTLSEIIYFAMPNFNLPEPIKGVLINIQKTISLLDKATMAKFLNLELEQIAIYLYEDFIKAYDELKGTQKRKEGGVFYTPKPVVNCIVSVLDELLRTHFDKKGFSEKGVRVLDFATGTGSFLASVCEKILEQQSCLSQNESFKKAVQNEAIKEKFLKEIYGFELSFVPYIVARLKLRQILKKKGYDEVNEADFQIYLNNTLDLSENQEYNSTSFLMELKDENEKARSIKHKKNLLVILGNPPYNAKSKNKGKEILKLLEIYKKGDIKKEKNIQPLDNDYIKFLRFAQWKLLEQKKDSLFENNAGLMGFITPNSFLDGRTHRAMRESLFTSFDAIYILNLHGSSEKDAKEDENVFDIKIGVCISFFVKYKTTKSEGAKLYYYSTSEAGVFKRAEKYALLDDMAQRGLNAIKWEELSLNEPYFWFVPKSFESEEYEDFWALAGDKALGDKRAIFGIYSSGIATERDNIAIQLNERAMRQVLEDLKILKKDEILQKYRLKNLDETIISKTLAEYEAKDNPAHITKIAYRPFDTQYTLYSSRQGFLGRPRFETMQYFLSKKNLGLCFEKGINASNVAFVSNKIMDGHHIGSRTYITPLYLYDINGKTSNFTPEFLAYKEKHKILKDKNEEQILAFIYANLYNLKYRSKYLEYLKIGFPKVSFEVSVKEFERFEKLGSELIKLHLMQETPNDEIDFIFLKESKKPNFKIAKYQEKERFVENKIILNEDLAISPIGAEIWNYTIGGYQVLKQWLKYRKDYVCTKEELEHLLKICKILKKTIEIQGKLSEI</sequence>
<dbReference type="InterPro" id="IPR003356">
    <property type="entry name" value="DNA_methylase_A-5"/>
</dbReference>
<dbReference type="Pfam" id="PF02384">
    <property type="entry name" value="N6_Mtase"/>
    <property type="match status" value="1"/>
</dbReference>
<feature type="domain" description="DNA methylase adenine-specific" evidence="6">
    <location>
        <begin position="323"/>
        <end position="519"/>
    </location>
</feature>
<evidence type="ECO:0000256" key="4">
    <source>
        <dbReference type="ARBA" id="ARBA00022679"/>
    </source>
</evidence>
<dbReference type="Gene3D" id="3.40.50.150">
    <property type="entry name" value="Vaccinia Virus protein VP39"/>
    <property type="match status" value="1"/>
</dbReference>
<dbReference type="InterPro" id="IPR041635">
    <property type="entry name" value="Type_ISP_LLaBIII_C"/>
</dbReference>
<keyword evidence="9" id="KW-1185">Reference proteome</keyword>
<dbReference type="EMBL" id="JANURU010000007">
    <property type="protein sequence ID" value="MDL0146921.1"/>
    <property type="molecule type" value="Genomic_DNA"/>
</dbReference>
<dbReference type="GO" id="GO:0008168">
    <property type="term" value="F:methyltransferase activity"/>
    <property type="evidence" value="ECO:0007669"/>
    <property type="project" value="UniProtKB-KW"/>
</dbReference>
<evidence type="ECO:0000256" key="3">
    <source>
        <dbReference type="ARBA" id="ARBA00022603"/>
    </source>
</evidence>
<dbReference type="PANTHER" id="PTHR33841:SF1">
    <property type="entry name" value="DNA METHYLTRANSFERASE A"/>
    <property type="match status" value="1"/>
</dbReference>
<evidence type="ECO:0000259" key="7">
    <source>
        <dbReference type="Pfam" id="PF18135"/>
    </source>
</evidence>
<evidence type="ECO:0000259" key="6">
    <source>
        <dbReference type="Pfam" id="PF02384"/>
    </source>
</evidence>
<evidence type="ECO:0000256" key="2">
    <source>
        <dbReference type="ARBA" id="ARBA00011900"/>
    </source>
</evidence>
<dbReference type="Pfam" id="PF18135">
    <property type="entry name" value="Type_ISP_C"/>
    <property type="match status" value="1"/>
</dbReference>
<comment type="similarity">
    <text evidence="1">Belongs to the N(4)/N(6)-methyltransferase family.</text>
</comment>
<dbReference type="InterPro" id="IPR029063">
    <property type="entry name" value="SAM-dependent_MTases_sf"/>
</dbReference>
<dbReference type="RefSeq" id="WP_289774075.1">
    <property type="nucleotide sequence ID" value="NZ_JANURU010000007.1"/>
</dbReference>
<reference evidence="8" key="1">
    <citation type="submission" date="2022-08" db="EMBL/GenBank/DDBJ databases">
        <authorList>
            <person name="Wang H."/>
        </authorList>
    </citation>
    <scope>NUCLEOTIDE SEQUENCE</scope>
    <source>
        <strain evidence="8">XJK33-1</strain>
    </source>
</reference>
<proteinExistence type="inferred from homology"/>
<evidence type="ECO:0000256" key="1">
    <source>
        <dbReference type="ARBA" id="ARBA00006594"/>
    </source>
</evidence>
<keyword evidence="4" id="KW-0808">Transferase</keyword>
<feature type="domain" description="Type ISP restriction-modification enzyme LLaBIII C-terminal specificity" evidence="7">
    <location>
        <begin position="718"/>
        <end position="1045"/>
    </location>
</feature>
<organism evidence="8 9">
    <name type="scientific">Campylobacter felis</name>
    <dbReference type="NCBI Taxonomy" id="2974565"/>
    <lineage>
        <taxon>Bacteria</taxon>
        <taxon>Pseudomonadati</taxon>
        <taxon>Campylobacterota</taxon>
        <taxon>Epsilonproteobacteria</taxon>
        <taxon>Campylobacterales</taxon>
        <taxon>Campylobacteraceae</taxon>
        <taxon>Campylobacter</taxon>
    </lineage>
</organism>
<comment type="catalytic activity">
    <reaction evidence="5">
        <text>a 2'-deoxyadenosine in DNA + S-adenosyl-L-methionine = an N(6)-methyl-2'-deoxyadenosine in DNA + S-adenosyl-L-homocysteine + H(+)</text>
        <dbReference type="Rhea" id="RHEA:15197"/>
        <dbReference type="Rhea" id="RHEA-COMP:12418"/>
        <dbReference type="Rhea" id="RHEA-COMP:12419"/>
        <dbReference type="ChEBI" id="CHEBI:15378"/>
        <dbReference type="ChEBI" id="CHEBI:57856"/>
        <dbReference type="ChEBI" id="CHEBI:59789"/>
        <dbReference type="ChEBI" id="CHEBI:90615"/>
        <dbReference type="ChEBI" id="CHEBI:90616"/>
        <dbReference type="EC" id="2.1.1.72"/>
    </reaction>
</comment>
<evidence type="ECO:0000313" key="9">
    <source>
        <dbReference type="Proteomes" id="UP001176223"/>
    </source>
</evidence>
<accession>A0ABT7I3Z1</accession>
<gene>
    <name evidence="8" type="ORF">NYG95_04585</name>
</gene>
<dbReference type="PANTHER" id="PTHR33841">
    <property type="entry name" value="DNA METHYLTRANSFERASE YEEA-RELATED"/>
    <property type="match status" value="1"/>
</dbReference>